<evidence type="ECO:0000313" key="15">
    <source>
        <dbReference type="EMBL" id="SFE93911.1"/>
    </source>
</evidence>
<dbReference type="PANTHER" id="PTHR44936">
    <property type="entry name" value="SENSOR PROTEIN CREC"/>
    <property type="match status" value="1"/>
</dbReference>
<keyword evidence="12" id="KW-0812">Transmembrane</keyword>
<evidence type="ECO:0000256" key="5">
    <source>
        <dbReference type="ARBA" id="ARBA00022553"/>
    </source>
</evidence>
<dbReference type="PRINTS" id="PR00344">
    <property type="entry name" value="BCTRLSENSOR"/>
</dbReference>
<dbReference type="CDD" id="cd06225">
    <property type="entry name" value="HAMP"/>
    <property type="match status" value="1"/>
</dbReference>
<keyword evidence="16" id="KW-1185">Reference proteome</keyword>
<comment type="subcellular location">
    <subcellularLocation>
        <location evidence="2">Cell membrane</location>
        <topology evidence="2">Multi-pass membrane protein</topology>
    </subcellularLocation>
</comment>
<evidence type="ECO:0000256" key="10">
    <source>
        <dbReference type="ARBA" id="ARBA00023012"/>
    </source>
</evidence>
<dbReference type="SUPFAM" id="SSF158472">
    <property type="entry name" value="HAMP domain-like"/>
    <property type="match status" value="1"/>
</dbReference>
<feature type="transmembrane region" description="Helical" evidence="12">
    <location>
        <begin position="166"/>
        <end position="187"/>
    </location>
</feature>
<evidence type="ECO:0000256" key="8">
    <source>
        <dbReference type="ARBA" id="ARBA00022777"/>
    </source>
</evidence>
<dbReference type="EMBL" id="FONN01000009">
    <property type="protein sequence ID" value="SFE93911.1"/>
    <property type="molecule type" value="Genomic_DNA"/>
</dbReference>
<evidence type="ECO:0000313" key="16">
    <source>
        <dbReference type="Proteomes" id="UP000183410"/>
    </source>
</evidence>
<dbReference type="GO" id="GO:0005524">
    <property type="term" value="F:ATP binding"/>
    <property type="evidence" value="ECO:0007669"/>
    <property type="project" value="UniProtKB-KW"/>
</dbReference>
<evidence type="ECO:0000256" key="3">
    <source>
        <dbReference type="ARBA" id="ARBA00012438"/>
    </source>
</evidence>
<keyword evidence="5" id="KW-0597">Phosphoprotein</keyword>
<organism evidence="15 16">
    <name type="scientific">Paenibacillus algorifonticola</name>
    <dbReference type="NCBI Taxonomy" id="684063"/>
    <lineage>
        <taxon>Bacteria</taxon>
        <taxon>Bacillati</taxon>
        <taxon>Bacillota</taxon>
        <taxon>Bacilli</taxon>
        <taxon>Bacillales</taxon>
        <taxon>Paenibacillaceae</taxon>
        <taxon>Paenibacillus</taxon>
    </lineage>
</organism>
<keyword evidence="6" id="KW-0808">Transferase</keyword>
<dbReference type="InterPro" id="IPR004358">
    <property type="entry name" value="Sig_transdc_His_kin-like_C"/>
</dbReference>
<evidence type="ECO:0000256" key="2">
    <source>
        <dbReference type="ARBA" id="ARBA00004651"/>
    </source>
</evidence>
<keyword evidence="10" id="KW-0902">Two-component regulatory system</keyword>
<dbReference type="AlphaFoldDB" id="A0A1I2ENI4"/>
<dbReference type="InterPro" id="IPR036097">
    <property type="entry name" value="HisK_dim/P_sf"/>
</dbReference>
<keyword evidence="9" id="KW-0067">ATP-binding</keyword>
<evidence type="ECO:0000256" key="12">
    <source>
        <dbReference type="SAM" id="Phobius"/>
    </source>
</evidence>
<dbReference type="PANTHER" id="PTHR44936:SF10">
    <property type="entry name" value="SENSOR PROTEIN RSTB"/>
    <property type="match status" value="1"/>
</dbReference>
<dbReference type="CDD" id="cd00082">
    <property type="entry name" value="HisKA"/>
    <property type="match status" value="1"/>
</dbReference>
<feature type="transmembrane region" description="Helical" evidence="12">
    <location>
        <begin position="20"/>
        <end position="38"/>
    </location>
</feature>
<dbReference type="Proteomes" id="UP000183410">
    <property type="component" value="Unassembled WGS sequence"/>
</dbReference>
<accession>A0A1I2ENI4</accession>
<feature type="domain" description="HAMP" evidence="14">
    <location>
        <begin position="189"/>
        <end position="242"/>
    </location>
</feature>
<dbReference type="Pfam" id="PF00672">
    <property type="entry name" value="HAMP"/>
    <property type="match status" value="1"/>
</dbReference>
<dbReference type="InterPro" id="IPR003661">
    <property type="entry name" value="HisK_dim/P_dom"/>
</dbReference>
<dbReference type="PROSITE" id="PS50109">
    <property type="entry name" value="HIS_KIN"/>
    <property type="match status" value="1"/>
</dbReference>
<dbReference type="InterPro" id="IPR003594">
    <property type="entry name" value="HATPase_dom"/>
</dbReference>
<dbReference type="Pfam" id="PF02518">
    <property type="entry name" value="HATPase_c"/>
    <property type="match status" value="1"/>
</dbReference>
<dbReference type="InterPro" id="IPR050980">
    <property type="entry name" value="2C_sensor_his_kinase"/>
</dbReference>
<dbReference type="InterPro" id="IPR003660">
    <property type="entry name" value="HAMP_dom"/>
</dbReference>
<keyword evidence="7" id="KW-0547">Nucleotide-binding</keyword>
<dbReference type="CDD" id="cd00075">
    <property type="entry name" value="HATPase"/>
    <property type="match status" value="1"/>
</dbReference>
<dbReference type="SMART" id="SM00388">
    <property type="entry name" value="HisKA"/>
    <property type="match status" value="1"/>
</dbReference>
<dbReference type="InterPro" id="IPR005467">
    <property type="entry name" value="His_kinase_dom"/>
</dbReference>
<dbReference type="Pfam" id="PF00512">
    <property type="entry name" value="HisKA"/>
    <property type="match status" value="1"/>
</dbReference>
<dbReference type="Gene3D" id="1.10.287.130">
    <property type="match status" value="1"/>
</dbReference>
<dbReference type="RefSeq" id="WP_046231910.1">
    <property type="nucleotide sequence ID" value="NZ_FONN01000009.1"/>
</dbReference>
<keyword evidence="4" id="KW-1003">Cell membrane</keyword>
<dbReference type="InterPro" id="IPR036890">
    <property type="entry name" value="HATPase_C_sf"/>
</dbReference>
<evidence type="ECO:0000256" key="9">
    <source>
        <dbReference type="ARBA" id="ARBA00022840"/>
    </source>
</evidence>
<sequence>MPTPNNRRQTLLSRWTFRYVLTLFIGLLAIGLVSIFWIRQETLHERKQNLKAFAQVASQYVSQERGKIVIPGHFYEWIDRTQRRYSLPGQFSLRVFDHSGTAIFVKQAPRDVAPGVPPLSNELSVAISEDQYTLTTPIWGKSKEEVIGSVVISYFYKELVHVNQNYGLIASLLLGSGLLGWLIIFFLSRNLRRPIKQLAEALNQMEAGNYQVVVPNHVKEKEIHDLLVSFQTMAARLGTLEELRTELLAGVTHELKTPISSIHGLIHAVRDQVVAEEEAEEFLDISLQQTRRLQHMVTDLLDFNAFASGKISVRQDTLVLSKLVEEIVYQWGLLDPVEGLDLSADIPSEVFLGVGDASRIQQIIVNLLNNSRQALQGQGRIHVSLSQSSASSYEIIVQDNGPGIPDEEQKNIFERYFRGERKKLSVGGLGLGLTYSRMLAMAMGGQLNLKQSTPQGTTFQLLLPKQP</sequence>
<keyword evidence="8 15" id="KW-0418">Kinase</keyword>
<dbReference type="Gene3D" id="6.10.340.10">
    <property type="match status" value="1"/>
</dbReference>
<comment type="catalytic activity">
    <reaction evidence="1">
        <text>ATP + protein L-histidine = ADP + protein N-phospho-L-histidine.</text>
        <dbReference type="EC" id="2.7.13.3"/>
    </reaction>
</comment>
<dbReference type="Gene3D" id="3.30.565.10">
    <property type="entry name" value="Histidine kinase-like ATPase, C-terminal domain"/>
    <property type="match status" value="1"/>
</dbReference>
<dbReference type="PROSITE" id="PS50885">
    <property type="entry name" value="HAMP"/>
    <property type="match status" value="1"/>
</dbReference>
<feature type="domain" description="Histidine kinase" evidence="13">
    <location>
        <begin position="250"/>
        <end position="467"/>
    </location>
</feature>
<dbReference type="GO" id="GO:0005886">
    <property type="term" value="C:plasma membrane"/>
    <property type="evidence" value="ECO:0007669"/>
    <property type="project" value="UniProtKB-SubCell"/>
</dbReference>
<evidence type="ECO:0000259" key="13">
    <source>
        <dbReference type="PROSITE" id="PS50109"/>
    </source>
</evidence>
<dbReference type="SUPFAM" id="SSF55874">
    <property type="entry name" value="ATPase domain of HSP90 chaperone/DNA topoisomerase II/histidine kinase"/>
    <property type="match status" value="1"/>
</dbReference>
<evidence type="ECO:0000256" key="6">
    <source>
        <dbReference type="ARBA" id="ARBA00022679"/>
    </source>
</evidence>
<dbReference type="OrthoDB" id="9813151at2"/>
<protein>
    <recommendedName>
        <fullName evidence="3">histidine kinase</fullName>
        <ecNumber evidence="3">2.7.13.3</ecNumber>
    </recommendedName>
</protein>
<gene>
    <name evidence="15" type="ORF">SAMN04487969_109220</name>
</gene>
<dbReference type="SMART" id="SM00387">
    <property type="entry name" value="HATPase_c"/>
    <property type="match status" value="1"/>
</dbReference>
<evidence type="ECO:0000256" key="1">
    <source>
        <dbReference type="ARBA" id="ARBA00000085"/>
    </source>
</evidence>
<evidence type="ECO:0000256" key="4">
    <source>
        <dbReference type="ARBA" id="ARBA00022475"/>
    </source>
</evidence>
<keyword evidence="11 12" id="KW-0472">Membrane</keyword>
<dbReference type="EC" id="2.7.13.3" evidence="3"/>
<evidence type="ECO:0000256" key="11">
    <source>
        <dbReference type="ARBA" id="ARBA00023136"/>
    </source>
</evidence>
<proteinExistence type="predicted"/>
<dbReference type="SUPFAM" id="SSF47384">
    <property type="entry name" value="Homodimeric domain of signal transducing histidine kinase"/>
    <property type="match status" value="1"/>
</dbReference>
<evidence type="ECO:0000256" key="7">
    <source>
        <dbReference type="ARBA" id="ARBA00022741"/>
    </source>
</evidence>
<dbReference type="SMART" id="SM00304">
    <property type="entry name" value="HAMP"/>
    <property type="match status" value="1"/>
</dbReference>
<name>A0A1I2ENI4_9BACL</name>
<evidence type="ECO:0000259" key="14">
    <source>
        <dbReference type="PROSITE" id="PS50885"/>
    </source>
</evidence>
<keyword evidence="12" id="KW-1133">Transmembrane helix</keyword>
<dbReference type="GO" id="GO:0000155">
    <property type="term" value="F:phosphorelay sensor kinase activity"/>
    <property type="evidence" value="ECO:0007669"/>
    <property type="project" value="InterPro"/>
</dbReference>
<reference evidence="16" key="1">
    <citation type="submission" date="2016-10" db="EMBL/GenBank/DDBJ databases">
        <authorList>
            <person name="Varghese N."/>
            <person name="Submissions S."/>
        </authorList>
    </citation>
    <scope>NUCLEOTIDE SEQUENCE [LARGE SCALE GENOMIC DNA]</scope>
    <source>
        <strain evidence="16">CGMCC 1.10223</strain>
    </source>
</reference>